<dbReference type="PANTHER" id="PTHR42788">
    <property type="entry name" value="TAURINE IMPORT ATP-BINDING PROTEIN-RELATED"/>
    <property type="match status" value="1"/>
</dbReference>
<evidence type="ECO:0000259" key="4">
    <source>
        <dbReference type="PROSITE" id="PS50893"/>
    </source>
</evidence>
<keyword evidence="5" id="KW-0808">Transferase</keyword>
<keyword evidence="3" id="KW-0067">ATP-binding</keyword>
<evidence type="ECO:0000256" key="2">
    <source>
        <dbReference type="ARBA" id="ARBA00022741"/>
    </source>
</evidence>
<keyword evidence="1" id="KW-0813">Transport</keyword>
<dbReference type="CDD" id="cd03293">
    <property type="entry name" value="ABC_NrtD_SsuB_transporters"/>
    <property type="match status" value="1"/>
</dbReference>
<dbReference type="SUPFAM" id="SSF52540">
    <property type="entry name" value="P-loop containing nucleoside triphosphate hydrolases"/>
    <property type="match status" value="1"/>
</dbReference>
<name>A0A918TP15_STRCJ</name>
<dbReference type="GO" id="GO:0016887">
    <property type="term" value="F:ATP hydrolysis activity"/>
    <property type="evidence" value="ECO:0007669"/>
    <property type="project" value="InterPro"/>
</dbReference>
<dbReference type="EMBL" id="BMVB01000009">
    <property type="protein sequence ID" value="GHC53204.1"/>
    <property type="molecule type" value="Genomic_DNA"/>
</dbReference>
<evidence type="ECO:0000256" key="3">
    <source>
        <dbReference type="ARBA" id="ARBA00022840"/>
    </source>
</evidence>
<dbReference type="InterPro" id="IPR003439">
    <property type="entry name" value="ABC_transporter-like_ATP-bd"/>
</dbReference>
<evidence type="ECO:0000256" key="1">
    <source>
        <dbReference type="ARBA" id="ARBA00022448"/>
    </source>
</evidence>
<dbReference type="PROSITE" id="PS50893">
    <property type="entry name" value="ABC_TRANSPORTER_2"/>
    <property type="match status" value="1"/>
</dbReference>
<dbReference type="Pfam" id="PF00005">
    <property type="entry name" value="ABC_tran"/>
    <property type="match status" value="1"/>
</dbReference>
<dbReference type="Gene3D" id="3.40.50.300">
    <property type="entry name" value="P-loop containing nucleotide triphosphate hydrolases"/>
    <property type="match status" value="1"/>
</dbReference>
<evidence type="ECO:0000313" key="5">
    <source>
        <dbReference type="EMBL" id="GHC53204.1"/>
    </source>
</evidence>
<gene>
    <name evidence="5" type="primary">ssuB</name>
    <name evidence="5" type="ORF">GCM10010507_31700</name>
</gene>
<sequence length="284" mass="30718">MNHDTPPGTPPDGAPAIELRGAGKTFRTPSGAAHTAVRDLDLTVAQGEFAAVVGPTGCGKSTTLTLVSGLEEPTEGDVLVGGEAVTGIRPEVGFVFQQDAVFPWRTVLSNVMAGPRFRGVAKAEARERARDWLGRVGLAAFEDRYPHQLSGGQRKRVALAQTFVNDPAILLMDEPFSALDVQTRALMSDELLELWSASRADGRKASVVFVTHDLEEAIALADKVVVMTAGPATVKQVFPIDLPRPRKVESVRLEPEFIEIYREIWSSLGEEVRITRERGASHVA</sequence>
<reference evidence="5" key="2">
    <citation type="submission" date="2020-09" db="EMBL/GenBank/DDBJ databases">
        <authorList>
            <person name="Sun Q."/>
            <person name="Ohkuma M."/>
        </authorList>
    </citation>
    <scope>NUCLEOTIDE SEQUENCE</scope>
    <source>
        <strain evidence="5">JCM 4633</strain>
    </source>
</reference>
<dbReference type="SMART" id="SM00382">
    <property type="entry name" value="AAA"/>
    <property type="match status" value="1"/>
</dbReference>
<dbReference type="InterPro" id="IPR050166">
    <property type="entry name" value="ABC_transporter_ATP-bind"/>
</dbReference>
<dbReference type="Proteomes" id="UP000646244">
    <property type="component" value="Unassembled WGS sequence"/>
</dbReference>
<dbReference type="InterPro" id="IPR017871">
    <property type="entry name" value="ABC_transporter-like_CS"/>
</dbReference>
<dbReference type="GO" id="GO:0016757">
    <property type="term" value="F:glycosyltransferase activity"/>
    <property type="evidence" value="ECO:0007669"/>
    <property type="project" value="UniProtKB-KW"/>
</dbReference>
<keyword evidence="2" id="KW-0547">Nucleotide-binding</keyword>
<dbReference type="InterPro" id="IPR027417">
    <property type="entry name" value="P-loop_NTPase"/>
</dbReference>
<feature type="domain" description="ABC transporter" evidence="4">
    <location>
        <begin position="17"/>
        <end position="254"/>
    </location>
</feature>
<protein>
    <submittedName>
        <fullName evidence="5">Mannosyltransferase</fullName>
    </submittedName>
</protein>
<organism evidence="5 6">
    <name type="scientific">Streptomyces cinnamoneus</name>
    <name type="common">Streptoverticillium cinnamoneum</name>
    <dbReference type="NCBI Taxonomy" id="53446"/>
    <lineage>
        <taxon>Bacteria</taxon>
        <taxon>Bacillati</taxon>
        <taxon>Actinomycetota</taxon>
        <taxon>Actinomycetes</taxon>
        <taxon>Kitasatosporales</taxon>
        <taxon>Streptomycetaceae</taxon>
        <taxon>Streptomyces</taxon>
        <taxon>Streptomyces cinnamoneus group</taxon>
    </lineage>
</organism>
<dbReference type="GO" id="GO:0005524">
    <property type="term" value="F:ATP binding"/>
    <property type="evidence" value="ECO:0007669"/>
    <property type="project" value="UniProtKB-KW"/>
</dbReference>
<dbReference type="RefSeq" id="WP_190110431.1">
    <property type="nucleotide sequence ID" value="NZ_BMVB01000009.1"/>
</dbReference>
<reference evidence="5" key="1">
    <citation type="journal article" date="2014" name="Int. J. Syst. Evol. Microbiol.">
        <title>Complete genome sequence of Corynebacterium casei LMG S-19264T (=DSM 44701T), isolated from a smear-ripened cheese.</title>
        <authorList>
            <consortium name="US DOE Joint Genome Institute (JGI-PGF)"/>
            <person name="Walter F."/>
            <person name="Albersmeier A."/>
            <person name="Kalinowski J."/>
            <person name="Ruckert C."/>
        </authorList>
    </citation>
    <scope>NUCLEOTIDE SEQUENCE</scope>
    <source>
        <strain evidence="5">JCM 4633</strain>
    </source>
</reference>
<dbReference type="PROSITE" id="PS00211">
    <property type="entry name" value="ABC_TRANSPORTER_1"/>
    <property type="match status" value="1"/>
</dbReference>
<keyword evidence="5" id="KW-0328">Glycosyltransferase</keyword>
<proteinExistence type="predicted"/>
<evidence type="ECO:0000313" key="6">
    <source>
        <dbReference type="Proteomes" id="UP000646244"/>
    </source>
</evidence>
<comment type="caution">
    <text evidence="5">The sequence shown here is derived from an EMBL/GenBank/DDBJ whole genome shotgun (WGS) entry which is preliminary data.</text>
</comment>
<dbReference type="AlphaFoldDB" id="A0A918TP15"/>
<dbReference type="PANTHER" id="PTHR42788:SF13">
    <property type="entry name" value="ALIPHATIC SULFONATES IMPORT ATP-BINDING PROTEIN SSUB"/>
    <property type="match status" value="1"/>
</dbReference>
<accession>A0A918TP15</accession>
<dbReference type="InterPro" id="IPR003593">
    <property type="entry name" value="AAA+_ATPase"/>
</dbReference>